<proteinExistence type="predicted"/>
<comment type="caution">
    <text evidence="3">The sequence shown here is derived from an EMBL/GenBank/DDBJ whole genome shotgun (WGS) entry which is preliminary data.</text>
</comment>
<evidence type="ECO:0000256" key="2">
    <source>
        <dbReference type="SAM" id="Phobius"/>
    </source>
</evidence>
<feature type="transmembrane region" description="Helical" evidence="2">
    <location>
        <begin position="12"/>
        <end position="36"/>
    </location>
</feature>
<reference evidence="3 4" key="1">
    <citation type="submission" date="2020-01" db="EMBL/GenBank/DDBJ databases">
        <title>Identification and distribution of gene clusters putatively required for synthesis of sphingolipid metabolism inhibitors in phylogenetically diverse species of the filamentous fungus Fusarium.</title>
        <authorList>
            <person name="Kim H.-S."/>
            <person name="Busman M."/>
            <person name="Brown D.W."/>
            <person name="Divon H."/>
            <person name="Uhlig S."/>
            <person name="Proctor R.H."/>
        </authorList>
    </citation>
    <scope>NUCLEOTIDE SEQUENCE [LARGE SCALE GENOMIC DNA]</scope>
    <source>
        <strain evidence="3 4">NRRL 20459</strain>
    </source>
</reference>
<dbReference type="AlphaFoldDB" id="A0A8H4LGU9"/>
<name>A0A8H4LGU9_9HYPO</name>
<evidence type="ECO:0000313" key="4">
    <source>
        <dbReference type="Proteomes" id="UP000554235"/>
    </source>
</evidence>
<dbReference type="EMBL" id="JAADYS010000509">
    <property type="protein sequence ID" value="KAF4469177.1"/>
    <property type="molecule type" value="Genomic_DNA"/>
</dbReference>
<keyword evidence="4" id="KW-1185">Reference proteome</keyword>
<evidence type="ECO:0000256" key="1">
    <source>
        <dbReference type="SAM" id="MobiDB-lite"/>
    </source>
</evidence>
<keyword evidence="2" id="KW-0812">Transmembrane</keyword>
<feature type="region of interest" description="Disordered" evidence="1">
    <location>
        <begin position="78"/>
        <end position="98"/>
    </location>
</feature>
<organism evidence="3 4">
    <name type="scientific">Fusarium albosuccineum</name>
    <dbReference type="NCBI Taxonomy" id="1237068"/>
    <lineage>
        <taxon>Eukaryota</taxon>
        <taxon>Fungi</taxon>
        <taxon>Dikarya</taxon>
        <taxon>Ascomycota</taxon>
        <taxon>Pezizomycotina</taxon>
        <taxon>Sordariomycetes</taxon>
        <taxon>Hypocreomycetidae</taxon>
        <taxon>Hypocreales</taxon>
        <taxon>Nectriaceae</taxon>
        <taxon>Fusarium</taxon>
        <taxon>Fusarium decemcellulare species complex</taxon>
    </lineage>
</organism>
<evidence type="ECO:0000313" key="3">
    <source>
        <dbReference type="EMBL" id="KAF4469177.1"/>
    </source>
</evidence>
<gene>
    <name evidence="3" type="ORF">FALBO_3925</name>
</gene>
<sequence>MSPAAETTVAVCMWIFAVIAIIIVLGLSVLILWMMISDIISERRERKNSERDEIRLESNITSSRRDTTGVECQFDYTRETRGRRHLPKETPGTQNHGLARSLGLEGLQSTQDQMYSSSVLTSKVLTDPTPNTTSAPINTMRVIRVQNPDQHEFGSHLGIKPAQNVTEELESLHGSVEAMAYALSNIIILCLFFTMGVLVLAALFSSGKIKISRRGRHAPASDDEHELEGWFGDSNEDERGVFLV</sequence>
<protein>
    <submittedName>
        <fullName evidence="3">Uncharacterized protein</fullName>
    </submittedName>
</protein>
<accession>A0A8H4LGU9</accession>
<keyword evidence="2" id="KW-0472">Membrane</keyword>
<keyword evidence="2" id="KW-1133">Transmembrane helix</keyword>
<feature type="transmembrane region" description="Helical" evidence="2">
    <location>
        <begin position="178"/>
        <end position="204"/>
    </location>
</feature>
<dbReference type="Proteomes" id="UP000554235">
    <property type="component" value="Unassembled WGS sequence"/>
</dbReference>